<evidence type="ECO:0000256" key="8">
    <source>
        <dbReference type="ARBA" id="ARBA00039082"/>
    </source>
</evidence>
<dbReference type="InterPro" id="IPR002022">
    <property type="entry name" value="Pec_lyase"/>
</dbReference>
<dbReference type="Proteomes" id="UP001187682">
    <property type="component" value="Unassembled WGS sequence"/>
</dbReference>
<keyword evidence="3" id="KW-1015">Disulfide bond</keyword>
<dbReference type="InterPro" id="IPR045032">
    <property type="entry name" value="PEL"/>
</dbReference>
<dbReference type="EC" id="4.2.2.10" evidence="8"/>
<feature type="signal peptide" evidence="10">
    <location>
        <begin position="1"/>
        <end position="19"/>
    </location>
</feature>
<dbReference type="GO" id="GO:0000272">
    <property type="term" value="P:polysaccharide catabolic process"/>
    <property type="evidence" value="ECO:0007669"/>
    <property type="project" value="UniProtKB-KW"/>
</dbReference>
<evidence type="ECO:0000256" key="10">
    <source>
        <dbReference type="SAM" id="SignalP"/>
    </source>
</evidence>
<keyword evidence="2 10" id="KW-0732">Signal</keyword>
<dbReference type="GO" id="GO:0030570">
    <property type="term" value="F:pectate lyase activity"/>
    <property type="evidence" value="ECO:0007669"/>
    <property type="project" value="InterPro"/>
</dbReference>
<name>A0AAE8SXW6_9PEZI</name>
<keyword evidence="4" id="KW-0325">Glycoprotein</keyword>
<evidence type="ECO:0000313" key="12">
    <source>
        <dbReference type="EMBL" id="SPO05251.1"/>
    </source>
</evidence>
<dbReference type="SMART" id="SM00656">
    <property type="entry name" value="Amb_all"/>
    <property type="match status" value="1"/>
</dbReference>
<evidence type="ECO:0000256" key="4">
    <source>
        <dbReference type="ARBA" id="ARBA00023180"/>
    </source>
</evidence>
<evidence type="ECO:0000256" key="9">
    <source>
        <dbReference type="RuleBase" id="RU361173"/>
    </source>
</evidence>
<dbReference type="InterPro" id="IPR011050">
    <property type="entry name" value="Pectin_lyase_fold/virulence"/>
</dbReference>
<comment type="subcellular location">
    <subcellularLocation>
        <location evidence="9">Secreted</location>
    </subcellularLocation>
</comment>
<dbReference type="SUPFAM" id="SSF51126">
    <property type="entry name" value="Pectin lyase-like"/>
    <property type="match status" value="1"/>
</dbReference>
<protein>
    <recommendedName>
        <fullName evidence="8">pectin lyase</fullName>
        <ecNumber evidence="8">4.2.2.10</ecNumber>
    </recommendedName>
</protein>
<keyword evidence="9" id="KW-0119">Carbohydrate metabolism</keyword>
<gene>
    <name evidence="12" type="ORF">DNG_07938</name>
</gene>
<dbReference type="PANTHER" id="PTHR31683">
    <property type="entry name" value="PECTATE LYASE 18-RELATED"/>
    <property type="match status" value="1"/>
</dbReference>
<comment type="function">
    <text evidence="7">Pectinolytic enzymes consist of four classes of enzymes: pectin lyase, polygalacturonase, pectin methylesterase and rhamnogalacturonase. Among pectinolytic enzymes, pectin lyase is the most important in depolymerization of pectin, since it cleaves internal glycosidic bonds of highly methylated pectins.</text>
</comment>
<evidence type="ECO:0000256" key="1">
    <source>
        <dbReference type="ARBA" id="ARBA00010980"/>
    </source>
</evidence>
<reference evidence="12" key="1">
    <citation type="submission" date="2018-03" db="EMBL/GenBank/DDBJ databases">
        <authorList>
            <person name="Guldener U."/>
        </authorList>
    </citation>
    <scope>NUCLEOTIDE SEQUENCE</scope>
</reference>
<dbReference type="InterPro" id="IPR012334">
    <property type="entry name" value="Pectin_lyas_fold"/>
</dbReference>
<dbReference type="PANTHER" id="PTHR31683:SF67">
    <property type="entry name" value="PECTIN LYASE F-RELATED"/>
    <property type="match status" value="1"/>
</dbReference>
<evidence type="ECO:0000313" key="13">
    <source>
        <dbReference type="Proteomes" id="UP001187682"/>
    </source>
</evidence>
<dbReference type="AlphaFoldDB" id="A0AAE8SXW6"/>
<evidence type="ECO:0000256" key="5">
    <source>
        <dbReference type="ARBA" id="ARBA00023239"/>
    </source>
</evidence>
<feature type="domain" description="Pectate lyase" evidence="11">
    <location>
        <begin position="93"/>
        <end position="305"/>
    </location>
</feature>
<proteinExistence type="inferred from homology"/>
<evidence type="ECO:0000256" key="7">
    <source>
        <dbReference type="ARBA" id="ARBA00037631"/>
    </source>
</evidence>
<evidence type="ECO:0000259" key="11">
    <source>
        <dbReference type="SMART" id="SM00656"/>
    </source>
</evidence>
<feature type="chain" id="PRO_5041923893" description="pectin lyase" evidence="10">
    <location>
        <begin position="20"/>
        <end position="390"/>
    </location>
</feature>
<evidence type="ECO:0000256" key="3">
    <source>
        <dbReference type="ARBA" id="ARBA00023157"/>
    </source>
</evidence>
<accession>A0AAE8SXW6</accession>
<dbReference type="GO" id="GO:0005576">
    <property type="term" value="C:extracellular region"/>
    <property type="evidence" value="ECO:0007669"/>
    <property type="project" value="UniProtKB-SubCell"/>
</dbReference>
<dbReference type="Pfam" id="PF00544">
    <property type="entry name" value="Pectate_lyase_4"/>
    <property type="match status" value="1"/>
</dbReference>
<keyword evidence="9" id="KW-0624">Polysaccharide degradation</keyword>
<dbReference type="GO" id="GO:0047490">
    <property type="term" value="F:pectin lyase activity"/>
    <property type="evidence" value="ECO:0007669"/>
    <property type="project" value="UniProtKB-EC"/>
</dbReference>
<keyword evidence="13" id="KW-1185">Reference proteome</keyword>
<comment type="catalytic activity">
    <reaction evidence="6">
        <text>Eliminative cleavage of (1-&gt;4)-alpha-D-galacturonan methyl ester to give oligosaccharides with 4-deoxy-6-O-methyl-alpha-D-galact-4-enuronosyl groups at their non-reducing ends.</text>
        <dbReference type="EC" id="4.2.2.10"/>
    </reaction>
</comment>
<dbReference type="EMBL" id="ONZQ02000012">
    <property type="protein sequence ID" value="SPO05251.1"/>
    <property type="molecule type" value="Genomic_DNA"/>
</dbReference>
<sequence>MKTLSAISILLAGTPLSFAQVKGSPFGFATGVTGGGSATPEYPQTLEELASLLSDDKPRVIMLDKTFDFLESEGSTTAKCCSDDRTTKCPGGTSAGQLWIQDTCDSGTRETCTYWNAPKTPLTVGSNKSLVGVGSKGILRGKGLRLVGGVSNIIIQNIHITELNPEFVWGGDAITLDGCDRVWIDHNKFSLIGRQMLVSGWNAAGLVTISDNEFDGVTEWSAGCNGKHYWTMLLLGESDSYTISGNWFHDVSGRAPHLGTDYTESTILAHFVNNYFQNIGGHSFDIDTNVWLLVEGNYFEGVDTPLTADSYTKGGKIYFIQTAEDASSAASTLGYTPEVNAFSGSREVSDVVNREAIETLGQHQGSIRWKHWKPEDVPAKVQAIAGVGKV</sequence>
<evidence type="ECO:0000256" key="6">
    <source>
        <dbReference type="ARBA" id="ARBA00036818"/>
    </source>
</evidence>
<keyword evidence="9" id="KW-0964">Secreted</keyword>
<comment type="caution">
    <text evidence="12">The sequence shown here is derived from an EMBL/GenBank/DDBJ whole genome shotgun (WGS) entry which is preliminary data.</text>
</comment>
<dbReference type="Gene3D" id="2.160.20.10">
    <property type="entry name" value="Single-stranded right-handed beta-helix, Pectin lyase-like"/>
    <property type="match status" value="1"/>
</dbReference>
<comment type="similarity">
    <text evidence="1 9">Belongs to the polysaccharide lyase 1 family.</text>
</comment>
<evidence type="ECO:0000256" key="2">
    <source>
        <dbReference type="ARBA" id="ARBA00022729"/>
    </source>
</evidence>
<keyword evidence="5 9" id="KW-0456">Lyase</keyword>
<organism evidence="12 13">
    <name type="scientific">Cephalotrichum gorgonifer</name>
    <dbReference type="NCBI Taxonomy" id="2041049"/>
    <lineage>
        <taxon>Eukaryota</taxon>
        <taxon>Fungi</taxon>
        <taxon>Dikarya</taxon>
        <taxon>Ascomycota</taxon>
        <taxon>Pezizomycotina</taxon>
        <taxon>Sordariomycetes</taxon>
        <taxon>Hypocreomycetidae</taxon>
        <taxon>Microascales</taxon>
        <taxon>Microascaceae</taxon>
        <taxon>Cephalotrichum</taxon>
    </lineage>
</organism>